<keyword evidence="2" id="KW-1185">Reference proteome</keyword>
<comment type="caution">
    <text evidence="1">The sequence shown here is derived from an EMBL/GenBank/DDBJ whole genome shotgun (WGS) entry which is preliminary data.</text>
</comment>
<accession>A0ACC3SFW9</accession>
<gene>
    <name evidence="1" type="ORF">M8818_002940</name>
</gene>
<dbReference type="Proteomes" id="UP001320706">
    <property type="component" value="Unassembled WGS sequence"/>
</dbReference>
<evidence type="ECO:0000313" key="1">
    <source>
        <dbReference type="EMBL" id="KAK8212775.1"/>
    </source>
</evidence>
<name>A0ACC3SFW9_9PEZI</name>
<proteinExistence type="predicted"/>
<dbReference type="EMBL" id="JAMKPW020000012">
    <property type="protein sequence ID" value="KAK8212775.1"/>
    <property type="molecule type" value="Genomic_DNA"/>
</dbReference>
<organism evidence="1 2">
    <name type="scientific">Zalaria obscura</name>
    <dbReference type="NCBI Taxonomy" id="2024903"/>
    <lineage>
        <taxon>Eukaryota</taxon>
        <taxon>Fungi</taxon>
        <taxon>Dikarya</taxon>
        <taxon>Ascomycota</taxon>
        <taxon>Pezizomycotina</taxon>
        <taxon>Dothideomycetes</taxon>
        <taxon>Dothideomycetidae</taxon>
        <taxon>Dothideales</taxon>
        <taxon>Zalariaceae</taxon>
        <taxon>Zalaria</taxon>
    </lineage>
</organism>
<evidence type="ECO:0000313" key="2">
    <source>
        <dbReference type="Proteomes" id="UP001320706"/>
    </source>
</evidence>
<sequence>MPSSQVPIRVLEHDEIKLSDGTILSAMIWLPEDAETNPVPAILEYLPYRKRDWTAARDASNHPYIASHGYAGVRVDMRGSGDSEGLLLGEYLKQEQDDCLEVLEWIAAQPWCTGSIGMIGISWGGFNGLQVAARRPPQLKAVVSMCSTDDRYNDDIHYQGGCMLVDNFLWGATMFGMNPTPPDPALVGDKWRDIWMKRIETGGLYMSDWLTHQRRDDFWKHASICEDYSSIQCPVYVVGGWMDPYTNTVFRMMDHLKCPKKGLVGPWAHKYPNFAKPGPAIGFLQETIRWWDKWLKGKETGIMDEPPLRCYLQDPAPPQTHYEFRPGHWVAESSWPGKDIKPQRMHLAPGRLVDEKTASDDKVSICSPQTMMHKAELPMPTSPIEYPCLRHQRCLHNDTTSRVHPYTFHSSDSQQQNGHEYSEYLDNRSPTFYSFCHLIVIERAIVNILSPELIAR</sequence>
<reference evidence="1" key="1">
    <citation type="submission" date="2024-02" db="EMBL/GenBank/DDBJ databases">
        <title>Metagenome Assembled Genome of Zalaria obscura JY119.</title>
        <authorList>
            <person name="Vighnesh L."/>
            <person name="Jagadeeshwari U."/>
            <person name="Venkata Ramana C."/>
            <person name="Sasikala C."/>
        </authorList>
    </citation>
    <scope>NUCLEOTIDE SEQUENCE</scope>
    <source>
        <strain evidence="1">JY119</strain>
    </source>
</reference>
<protein>
    <submittedName>
        <fullName evidence="1">Uncharacterized protein</fullName>
    </submittedName>
</protein>